<name>A0A6G3XQV0_9ACTN</name>
<organism evidence="6">
    <name type="scientific">Streptomyces sp. SID7499</name>
    <dbReference type="NCBI Taxonomy" id="2706086"/>
    <lineage>
        <taxon>Bacteria</taxon>
        <taxon>Bacillati</taxon>
        <taxon>Actinomycetota</taxon>
        <taxon>Actinomycetes</taxon>
        <taxon>Kitasatosporales</taxon>
        <taxon>Streptomycetaceae</taxon>
        <taxon>Streptomyces</taxon>
    </lineage>
</organism>
<dbReference type="SUPFAM" id="SSF56235">
    <property type="entry name" value="N-terminal nucleophile aminohydrolases (Ntn hydrolases)"/>
    <property type="match status" value="1"/>
</dbReference>
<feature type="non-terminal residue" evidence="6">
    <location>
        <position position="1"/>
    </location>
</feature>
<dbReference type="InterPro" id="IPR017932">
    <property type="entry name" value="GATase_2_dom"/>
</dbReference>
<dbReference type="InterPro" id="IPR029055">
    <property type="entry name" value="Ntn_hydrolases_N"/>
</dbReference>
<comment type="caution">
    <text evidence="6">The sequence shown here is derived from an EMBL/GenBank/DDBJ whole genome shotgun (WGS) entry which is preliminary data.</text>
</comment>
<evidence type="ECO:0000256" key="2">
    <source>
        <dbReference type="ARBA" id="ARBA00012737"/>
    </source>
</evidence>
<comment type="catalytic activity">
    <reaction evidence="4">
        <text>L-aspartate + L-glutamine + ATP + H2O = L-asparagine + L-glutamate + AMP + diphosphate + H(+)</text>
        <dbReference type="Rhea" id="RHEA:12228"/>
        <dbReference type="ChEBI" id="CHEBI:15377"/>
        <dbReference type="ChEBI" id="CHEBI:15378"/>
        <dbReference type="ChEBI" id="CHEBI:29985"/>
        <dbReference type="ChEBI" id="CHEBI:29991"/>
        <dbReference type="ChEBI" id="CHEBI:30616"/>
        <dbReference type="ChEBI" id="CHEBI:33019"/>
        <dbReference type="ChEBI" id="CHEBI:58048"/>
        <dbReference type="ChEBI" id="CHEBI:58359"/>
        <dbReference type="ChEBI" id="CHEBI:456215"/>
        <dbReference type="EC" id="6.3.5.4"/>
    </reaction>
</comment>
<reference evidence="6" key="1">
    <citation type="submission" date="2020-01" db="EMBL/GenBank/DDBJ databases">
        <title>Insect and environment-associated Actinomycetes.</title>
        <authorList>
            <person name="Currrie C."/>
            <person name="Chevrette M."/>
            <person name="Carlson C."/>
            <person name="Stubbendieck R."/>
            <person name="Wendt-Pienkowski E."/>
        </authorList>
    </citation>
    <scope>NUCLEOTIDE SEQUENCE</scope>
    <source>
        <strain evidence="6">SID7499</strain>
    </source>
</reference>
<dbReference type="PROSITE" id="PS51278">
    <property type="entry name" value="GATASE_TYPE_2"/>
    <property type="match status" value="1"/>
</dbReference>
<keyword evidence="3" id="KW-0061">Asparagine biosynthesis</keyword>
<dbReference type="Gene3D" id="3.60.20.10">
    <property type="entry name" value="Glutamine Phosphoribosylpyrophosphate, subunit 1, domain 1"/>
    <property type="match status" value="1"/>
</dbReference>
<dbReference type="GO" id="GO:0004066">
    <property type="term" value="F:asparagine synthase (glutamine-hydrolyzing) activity"/>
    <property type="evidence" value="ECO:0007669"/>
    <property type="project" value="UniProtKB-EC"/>
</dbReference>
<sequence>VQDPVHGDQPFSNADGSVHSVFNGEIYNFRAIREELAGHGVHVEGDSDGSVLVPYYELHGDRFVERLEGMFAIAIVDLRSGPRLKLWCDPLAVKSVYYAVSADGIAFSSELRGLTPLLRKPLATDPYAVDAYMNWQCLPHGTT</sequence>
<dbReference type="AlphaFoldDB" id="A0A6G3XQV0"/>
<evidence type="ECO:0000256" key="1">
    <source>
        <dbReference type="ARBA" id="ARBA00005187"/>
    </source>
</evidence>
<dbReference type="GO" id="GO:0006529">
    <property type="term" value="P:asparagine biosynthetic process"/>
    <property type="evidence" value="ECO:0007669"/>
    <property type="project" value="UniProtKB-KW"/>
</dbReference>
<accession>A0A6G3XQV0</accession>
<evidence type="ECO:0000256" key="3">
    <source>
        <dbReference type="ARBA" id="ARBA00022888"/>
    </source>
</evidence>
<evidence type="ECO:0000313" key="6">
    <source>
        <dbReference type="EMBL" id="NEE19962.1"/>
    </source>
</evidence>
<keyword evidence="3" id="KW-0028">Amino-acid biosynthesis</keyword>
<dbReference type="EC" id="6.3.5.4" evidence="2"/>
<dbReference type="Pfam" id="PF13537">
    <property type="entry name" value="GATase_7"/>
    <property type="match status" value="1"/>
</dbReference>
<evidence type="ECO:0000259" key="5">
    <source>
        <dbReference type="PROSITE" id="PS51278"/>
    </source>
</evidence>
<feature type="non-terminal residue" evidence="6">
    <location>
        <position position="143"/>
    </location>
</feature>
<feature type="domain" description="Glutamine amidotransferase type-2" evidence="5">
    <location>
        <begin position="1"/>
        <end position="143"/>
    </location>
</feature>
<comment type="pathway">
    <text evidence="1">Amino-acid biosynthesis; L-asparagine biosynthesis; L-asparagine from L-aspartate (L-Gln route): step 1/1.</text>
</comment>
<dbReference type="GO" id="GO:0005829">
    <property type="term" value="C:cytosol"/>
    <property type="evidence" value="ECO:0007669"/>
    <property type="project" value="TreeGrafter"/>
</dbReference>
<proteinExistence type="predicted"/>
<dbReference type="PANTHER" id="PTHR43284:SF1">
    <property type="entry name" value="ASPARAGINE SYNTHETASE"/>
    <property type="match status" value="1"/>
</dbReference>
<gene>
    <name evidence="6" type="ORF">G3M58_77575</name>
</gene>
<dbReference type="EMBL" id="JAAGMN010008281">
    <property type="protein sequence ID" value="NEE19962.1"/>
    <property type="molecule type" value="Genomic_DNA"/>
</dbReference>
<dbReference type="InterPro" id="IPR051786">
    <property type="entry name" value="ASN_synthetase/amidase"/>
</dbReference>
<protein>
    <recommendedName>
        <fullName evidence="2">asparagine synthase (glutamine-hydrolyzing)</fullName>
        <ecNumber evidence="2">6.3.5.4</ecNumber>
    </recommendedName>
</protein>
<evidence type="ECO:0000256" key="4">
    <source>
        <dbReference type="ARBA" id="ARBA00048741"/>
    </source>
</evidence>
<dbReference type="PANTHER" id="PTHR43284">
    <property type="entry name" value="ASPARAGINE SYNTHETASE (GLUTAMINE-HYDROLYZING)"/>
    <property type="match status" value="1"/>
</dbReference>